<name>A0AAV8VV75_9CUCU</name>
<organism evidence="11 12">
    <name type="scientific">Exocentrus adspersus</name>
    <dbReference type="NCBI Taxonomy" id="1586481"/>
    <lineage>
        <taxon>Eukaryota</taxon>
        <taxon>Metazoa</taxon>
        <taxon>Ecdysozoa</taxon>
        <taxon>Arthropoda</taxon>
        <taxon>Hexapoda</taxon>
        <taxon>Insecta</taxon>
        <taxon>Pterygota</taxon>
        <taxon>Neoptera</taxon>
        <taxon>Endopterygota</taxon>
        <taxon>Coleoptera</taxon>
        <taxon>Polyphaga</taxon>
        <taxon>Cucujiformia</taxon>
        <taxon>Chrysomeloidea</taxon>
        <taxon>Cerambycidae</taxon>
        <taxon>Lamiinae</taxon>
        <taxon>Acanthocinini</taxon>
        <taxon>Exocentrus</taxon>
    </lineage>
</organism>
<dbReference type="PANTHER" id="PTHR24276:SF91">
    <property type="entry name" value="AT26814P-RELATED"/>
    <property type="match status" value="1"/>
</dbReference>
<evidence type="ECO:0000256" key="3">
    <source>
        <dbReference type="ARBA" id="ARBA00022729"/>
    </source>
</evidence>
<dbReference type="InterPro" id="IPR033116">
    <property type="entry name" value="TRYPSIN_SER"/>
</dbReference>
<keyword evidence="4 8" id="KW-0378">Hydrolase</keyword>
<dbReference type="EMBL" id="JANEYG010000028">
    <property type="protein sequence ID" value="KAJ8918129.1"/>
    <property type="molecule type" value="Genomic_DNA"/>
</dbReference>
<dbReference type="GO" id="GO:0006508">
    <property type="term" value="P:proteolysis"/>
    <property type="evidence" value="ECO:0007669"/>
    <property type="project" value="UniProtKB-KW"/>
</dbReference>
<comment type="caution">
    <text evidence="11">The sequence shown here is derived from an EMBL/GenBank/DDBJ whole genome shotgun (WGS) entry which is preliminary data.</text>
</comment>
<keyword evidence="3 9" id="KW-0732">Signal</keyword>
<dbReference type="InterPro" id="IPR050430">
    <property type="entry name" value="Peptidase_S1"/>
</dbReference>
<evidence type="ECO:0000256" key="8">
    <source>
        <dbReference type="RuleBase" id="RU363034"/>
    </source>
</evidence>
<feature type="chain" id="PRO_5043765248" description="Peptidase S1 domain-containing protein" evidence="9">
    <location>
        <begin position="18"/>
        <end position="809"/>
    </location>
</feature>
<feature type="signal peptide" evidence="9">
    <location>
        <begin position="1"/>
        <end position="17"/>
    </location>
</feature>
<evidence type="ECO:0000259" key="10">
    <source>
        <dbReference type="PROSITE" id="PS50240"/>
    </source>
</evidence>
<sequence length="809" mass="83159">MFKFIVLVVALAGAVWGAPQSELLETAPQYIELGDFEPADLEAPQARSEVPLLDGRIVGGSSTTIEAHPYIVSILRSGSHICGGAIISSTWIVSAAHCFSGSVSSFSIRAGSSTRNSGGQVVSASRILLHGSYNSATIDYDIALIQLVSAITVTNARAITLASDGTGPSAGTTTTITGWGSLTEGGSAATTLQVVQVPVVSQANCRSAYGTSSITDRMFCAGVLGTGGRDACQGDSGGPLVANGVLTGIVSWGAGCARPNYPGVYSNIPSLRSVPFEQVDPDGRIVGGNNATIQEYPYMVSIQSNGTHNCGGAIVTSTWILSAAHCLQGNRSLYSIRAGSTAPNSGGQVIAVNRTVIHENYKNGSFDYDIALIQLISPITHVNAIPIALARENSVPVAGTTATVTGWGALSEGGKMATTLQVVKIPIVSQANCQTAYRGMNITDRMFCAGSGGKDACQNDSGGPLVANGVLTGVVSFGASCGSPSYPGVYTSVPKLRAWIKTKTGTFTSSTNMFRFITLAAVFVCAVWSAPQSAELDESLKGFEDKFVELDEVQPEELGYIELGNSDVDVWEAPEAKAEVPMLDGRIVGGSSTTIATHPYIVSILRSGSHICGGTIISSTWIISAAHCFSGSVSAFSIRAGSSTRNSGGQVIAASRILLHANYNSRTIDYDIAAIQLVSAITVTNARAIGLASSAPAAGATATITGWGALTEGGAAATTLQVVQVPIVSQANCRSAYGTSAITDRMICAGLLGTGGRDACQGDSGGPLVTGSTLSGIVSWGSGCARPNFPGVYSNVANLRAWIRTNTGV</sequence>
<keyword evidence="6" id="KW-0865">Zymogen</keyword>
<dbReference type="InterPro" id="IPR018114">
    <property type="entry name" value="TRYPSIN_HIS"/>
</dbReference>
<dbReference type="InterPro" id="IPR001314">
    <property type="entry name" value="Peptidase_S1A"/>
</dbReference>
<dbReference type="InterPro" id="IPR009003">
    <property type="entry name" value="Peptidase_S1_PA"/>
</dbReference>
<dbReference type="SMART" id="SM00020">
    <property type="entry name" value="Tryp_SPc"/>
    <property type="match status" value="3"/>
</dbReference>
<evidence type="ECO:0000256" key="4">
    <source>
        <dbReference type="ARBA" id="ARBA00022801"/>
    </source>
</evidence>
<accession>A0AAV8VV75</accession>
<dbReference type="SUPFAM" id="SSF50494">
    <property type="entry name" value="Trypsin-like serine proteases"/>
    <property type="match status" value="3"/>
</dbReference>
<reference evidence="11 12" key="1">
    <citation type="journal article" date="2023" name="Insect Mol. Biol.">
        <title>Genome sequencing provides insights into the evolution of gene families encoding plant cell wall-degrading enzymes in longhorned beetles.</title>
        <authorList>
            <person name="Shin N.R."/>
            <person name="Okamura Y."/>
            <person name="Kirsch R."/>
            <person name="Pauchet Y."/>
        </authorList>
    </citation>
    <scope>NUCLEOTIDE SEQUENCE [LARGE SCALE GENOMIC DNA]</scope>
    <source>
        <strain evidence="11">EAD_L_NR</strain>
    </source>
</reference>
<proteinExistence type="inferred from homology"/>
<evidence type="ECO:0000313" key="12">
    <source>
        <dbReference type="Proteomes" id="UP001159042"/>
    </source>
</evidence>
<evidence type="ECO:0000256" key="7">
    <source>
        <dbReference type="ARBA" id="ARBA00023157"/>
    </source>
</evidence>
<dbReference type="PROSITE" id="PS00135">
    <property type="entry name" value="TRYPSIN_SER"/>
    <property type="match status" value="1"/>
</dbReference>
<dbReference type="PANTHER" id="PTHR24276">
    <property type="entry name" value="POLYSERASE-RELATED"/>
    <property type="match status" value="1"/>
</dbReference>
<evidence type="ECO:0000256" key="9">
    <source>
        <dbReference type="SAM" id="SignalP"/>
    </source>
</evidence>
<dbReference type="PROSITE" id="PS00134">
    <property type="entry name" value="TRYPSIN_HIS"/>
    <property type="match status" value="2"/>
</dbReference>
<dbReference type="PROSITE" id="PS50240">
    <property type="entry name" value="TRYPSIN_DOM"/>
    <property type="match status" value="3"/>
</dbReference>
<dbReference type="PRINTS" id="PR00722">
    <property type="entry name" value="CHYMOTRYPSIN"/>
</dbReference>
<dbReference type="Gene3D" id="2.40.10.10">
    <property type="entry name" value="Trypsin-like serine proteases"/>
    <property type="match status" value="4"/>
</dbReference>
<protein>
    <recommendedName>
        <fullName evidence="10">Peptidase S1 domain-containing protein</fullName>
    </recommendedName>
</protein>
<evidence type="ECO:0000256" key="2">
    <source>
        <dbReference type="ARBA" id="ARBA00022670"/>
    </source>
</evidence>
<dbReference type="Pfam" id="PF00089">
    <property type="entry name" value="Trypsin"/>
    <property type="match status" value="3"/>
</dbReference>
<comment type="similarity">
    <text evidence="1">Belongs to the peptidase S1 family.</text>
</comment>
<gene>
    <name evidence="11" type="ORF">NQ315_011586</name>
</gene>
<evidence type="ECO:0000256" key="1">
    <source>
        <dbReference type="ARBA" id="ARBA00007664"/>
    </source>
</evidence>
<dbReference type="AlphaFoldDB" id="A0AAV8VV75"/>
<keyword evidence="5 8" id="KW-0720">Serine protease</keyword>
<dbReference type="Proteomes" id="UP001159042">
    <property type="component" value="Unassembled WGS sequence"/>
</dbReference>
<evidence type="ECO:0000256" key="5">
    <source>
        <dbReference type="ARBA" id="ARBA00022825"/>
    </source>
</evidence>
<keyword evidence="12" id="KW-1185">Reference proteome</keyword>
<evidence type="ECO:0000313" key="11">
    <source>
        <dbReference type="EMBL" id="KAJ8918129.1"/>
    </source>
</evidence>
<evidence type="ECO:0000256" key="6">
    <source>
        <dbReference type="ARBA" id="ARBA00023145"/>
    </source>
</evidence>
<dbReference type="InterPro" id="IPR043504">
    <property type="entry name" value="Peptidase_S1_PA_chymotrypsin"/>
</dbReference>
<feature type="domain" description="Peptidase S1" evidence="10">
    <location>
        <begin position="285"/>
        <end position="505"/>
    </location>
</feature>
<dbReference type="CDD" id="cd00190">
    <property type="entry name" value="Tryp_SPc"/>
    <property type="match status" value="3"/>
</dbReference>
<feature type="domain" description="Peptidase S1" evidence="10">
    <location>
        <begin position="587"/>
        <end position="808"/>
    </location>
</feature>
<feature type="domain" description="Peptidase S1" evidence="10">
    <location>
        <begin position="57"/>
        <end position="276"/>
    </location>
</feature>
<dbReference type="GO" id="GO:0004252">
    <property type="term" value="F:serine-type endopeptidase activity"/>
    <property type="evidence" value="ECO:0007669"/>
    <property type="project" value="InterPro"/>
</dbReference>
<keyword evidence="7" id="KW-1015">Disulfide bond</keyword>
<dbReference type="FunFam" id="2.40.10.10:FF:000077">
    <property type="entry name" value="Predicted protein"/>
    <property type="match status" value="3"/>
</dbReference>
<dbReference type="InterPro" id="IPR001254">
    <property type="entry name" value="Trypsin_dom"/>
</dbReference>
<keyword evidence="2 8" id="KW-0645">Protease</keyword>